<keyword evidence="3" id="KW-0547">Nucleotide-binding</keyword>
<dbReference type="PROSITE" id="PS00445">
    <property type="entry name" value="FGGY_KINASES_2"/>
    <property type="match status" value="1"/>
</dbReference>
<dbReference type="InterPro" id="IPR018483">
    <property type="entry name" value="Carb_kinase_FGGY_CS"/>
</dbReference>
<keyword evidence="4 7" id="KW-0418">Kinase</keyword>
<organism evidence="10 11">
    <name type="scientific">Streptomyces ochraceiscleroticus</name>
    <dbReference type="NCBI Taxonomy" id="47761"/>
    <lineage>
        <taxon>Bacteria</taxon>
        <taxon>Bacillati</taxon>
        <taxon>Actinomycetota</taxon>
        <taxon>Actinomycetes</taxon>
        <taxon>Kitasatosporales</taxon>
        <taxon>Streptomycetaceae</taxon>
        <taxon>Streptomyces</taxon>
    </lineage>
</organism>
<gene>
    <name evidence="10" type="ORF">ACFP4F_23155</name>
</gene>
<dbReference type="PANTHER" id="PTHR10196:SF69">
    <property type="entry name" value="GLYCEROL KINASE"/>
    <property type="match status" value="1"/>
</dbReference>
<dbReference type="PANTHER" id="PTHR10196">
    <property type="entry name" value="SUGAR KINASE"/>
    <property type="match status" value="1"/>
</dbReference>
<dbReference type="SUPFAM" id="SSF53067">
    <property type="entry name" value="Actin-like ATPase domain"/>
    <property type="match status" value="2"/>
</dbReference>
<feature type="domain" description="Carbohydrate kinase FGGY C-terminal" evidence="9">
    <location>
        <begin position="274"/>
        <end position="458"/>
    </location>
</feature>
<evidence type="ECO:0000259" key="8">
    <source>
        <dbReference type="Pfam" id="PF00370"/>
    </source>
</evidence>
<dbReference type="Proteomes" id="UP001596139">
    <property type="component" value="Unassembled WGS sequence"/>
</dbReference>
<dbReference type="Pfam" id="PF00370">
    <property type="entry name" value="FGGY_N"/>
    <property type="match status" value="1"/>
</dbReference>
<evidence type="ECO:0000313" key="10">
    <source>
        <dbReference type="EMBL" id="MFC6065420.1"/>
    </source>
</evidence>
<dbReference type="InterPro" id="IPR018484">
    <property type="entry name" value="FGGY_N"/>
</dbReference>
<dbReference type="InterPro" id="IPR043129">
    <property type="entry name" value="ATPase_NBD"/>
</dbReference>
<protein>
    <recommendedName>
        <fullName evidence="6">ATP:glycerol 3-phosphotransferase</fullName>
    </recommendedName>
</protein>
<comment type="similarity">
    <text evidence="1 7">Belongs to the FGGY kinase family.</text>
</comment>
<accession>A0ABW1MPU8</accession>
<reference evidence="11" key="1">
    <citation type="journal article" date="2019" name="Int. J. Syst. Evol. Microbiol.">
        <title>The Global Catalogue of Microorganisms (GCM) 10K type strain sequencing project: providing services to taxonomists for standard genome sequencing and annotation.</title>
        <authorList>
            <consortium name="The Broad Institute Genomics Platform"/>
            <consortium name="The Broad Institute Genome Sequencing Center for Infectious Disease"/>
            <person name="Wu L."/>
            <person name="Ma J."/>
        </authorList>
    </citation>
    <scope>NUCLEOTIDE SEQUENCE [LARGE SCALE GENOMIC DNA]</scope>
    <source>
        <strain evidence="11">CGMCC 1.15180</strain>
    </source>
</reference>
<dbReference type="RefSeq" id="WP_051862374.1">
    <property type="nucleotide sequence ID" value="NZ_JBHSPX010000007.1"/>
</dbReference>
<dbReference type="EMBL" id="JBHSPX010000007">
    <property type="protein sequence ID" value="MFC6065420.1"/>
    <property type="molecule type" value="Genomic_DNA"/>
</dbReference>
<evidence type="ECO:0000256" key="5">
    <source>
        <dbReference type="ARBA" id="ARBA00022840"/>
    </source>
</evidence>
<keyword evidence="2 7" id="KW-0808">Transferase</keyword>
<evidence type="ECO:0000256" key="3">
    <source>
        <dbReference type="ARBA" id="ARBA00022741"/>
    </source>
</evidence>
<dbReference type="Pfam" id="PF02782">
    <property type="entry name" value="FGGY_C"/>
    <property type="match status" value="1"/>
</dbReference>
<sequence length="505" mass="52673">MNSTPKPATADCLIALDQGTSGTKALLVDAAGQVIATAYRALDEHRPQPGHVEQDPAAIWGGVLGVLGELAEARPGARVAGLALSVQREAVMAWDPATGKPLSRLISWQDRRTADRCRTLAGGPFAALITERSGLPVDPMFSATKAAWLLDELDPDRTRARAGQLRIGTLDAWLLRCLTQGTAGPAGDSEVTEVGCASRTQLLSLDTGDWDPDLLELFGVPVQALPRVVPSTGPLGHTRGLPILPDGVPVGAVLGDSHAALFAQSQGRPGVVKATYGSGSSLMALCPPGTPTPDGVSRTLAWQRAGRAPEQALEANIASAGTAVRWAARLLGTDPAGIAELAAEGRDEDLYLVPAFHGLGAPYWDRSARALLIGIGANTGPAEIARAAVESLAYQVADAFARFGTALGGSVAELRTDGGPTANDRLMSFQAELIGRPVRRAGRPEISALGAAHLAGLALGMWDEADLASLAAGPARFAPTHDETWREARLRGWRDAVTRSRGPVH</sequence>
<dbReference type="PIRSF" id="PIRSF000538">
    <property type="entry name" value="GlpK"/>
    <property type="match status" value="1"/>
</dbReference>
<evidence type="ECO:0000259" key="9">
    <source>
        <dbReference type="Pfam" id="PF02782"/>
    </source>
</evidence>
<evidence type="ECO:0000256" key="7">
    <source>
        <dbReference type="RuleBase" id="RU003733"/>
    </source>
</evidence>
<name>A0ABW1MPU8_9ACTN</name>
<comment type="caution">
    <text evidence="10">The sequence shown here is derived from an EMBL/GenBank/DDBJ whole genome shotgun (WGS) entry which is preliminary data.</text>
</comment>
<dbReference type="CDD" id="cd07769">
    <property type="entry name" value="ASKHA_NBD_FGGY_GK"/>
    <property type="match status" value="1"/>
</dbReference>
<evidence type="ECO:0000256" key="1">
    <source>
        <dbReference type="ARBA" id="ARBA00009156"/>
    </source>
</evidence>
<evidence type="ECO:0000256" key="2">
    <source>
        <dbReference type="ARBA" id="ARBA00022679"/>
    </source>
</evidence>
<evidence type="ECO:0000313" key="11">
    <source>
        <dbReference type="Proteomes" id="UP001596139"/>
    </source>
</evidence>
<evidence type="ECO:0000256" key="4">
    <source>
        <dbReference type="ARBA" id="ARBA00022777"/>
    </source>
</evidence>
<evidence type="ECO:0000256" key="6">
    <source>
        <dbReference type="ARBA" id="ARBA00043149"/>
    </source>
</evidence>
<keyword evidence="11" id="KW-1185">Reference proteome</keyword>
<proteinExistence type="inferred from homology"/>
<dbReference type="InterPro" id="IPR000577">
    <property type="entry name" value="Carb_kinase_FGGY"/>
</dbReference>
<dbReference type="Gene3D" id="3.30.420.40">
    <property type="match status" value="2"/>
</dbReference>
<keyword evidence="5" id="KW-0067">ATP-binding</keyword>
<feature type="domain" description="Carbohydrate kinase FGGY N-terminal" evidence="8">
    <location>
        <begin position="13"/>
        <end position="262"/>
    </location>
</feature>
<dbReference type="InterPro" id="IPR018485">
    <property type="entry name" value="FGGY_C"/>
</dbReference>
<dbReference type="GO" id="GO:0016301">
    <property type="term" value="F:kinase activity"/>
    <property type="evidence" value="ECO:0007669"/>
    <property type="project" value="UniProtKB-KW"/>
</dbReference>